<reference evidence="2 3" key="1">
    <citation type="submission" date="2020-07" db="EMBL/GenBank/DDBJ databases">
        <title>isolation of Luteimonas sp. SJ-16.</title>
        <authorList>
            <person name="Huang X.-X."/>
            <person name="Xu L."/>
            <person name="Sun J.-Q."/>
        </authorList>
    </citation>
    <scope>NUCLEOTIDE SEQUENCE [LARGE SCALE GENOMIC DNA]</scope>
    <source>
        <strain evidence="2 3">SJ-16</strain>
    </source>
</reference>
<dbReference type="RefSeq" id="WP_180545350.1">
    <property type="nucleotide sequence ID" value="NZ_JACCJZ010000017.1"/>
</dbReference>
<dbReference type="Proteomes" id="UP000589896">
    <property type="component" value="Unassembled WGS sequence"/>
</dbReference>
<evidence type="ECO:0000256" key="1">
    <source>
        <dbReference type="SAM" id="MobiDB-lite"/>
    </source>
</evidence>
<evidence type="ECO:0000313" key="2">
    <source>
        <dbReference type="EMBL" id="NYZ63132.1"/>
    </source>
</evidence>
<keyword evidence="3" id="KW-1185">Reference proteome</keyword>
<accession>A0A7Z0QQS3</accession>
<dbReference type="AlphaFoldDB" id="A0A7Z0QQS3"/>
<organism evidence="2 3">
    <name type="scientific">Luteimonas deserti</name>
    <dbReference type="NCBI Taxonomy" id="2752306"/>
    <lineage>
        <taxon>Bacteria</taxon>
        <taxon>Pseudomonadati</taxon>
        <taxon>Pseudomonadota</taxon>
        <taxon>Gammaproteobacteria</taxon>
        <taxon>Lysobacterales</taxon>
        <taxon>Lysobacteraceae</taxon>
        <taxon>Luteimonas</taxon>
    </lineage>
</organism>
<protein>
    <submittedName>
        <fullName evidence="2">Uncharacterized protein</fullName>
    </submittedName>
</protein>
<comment type="caution">
    <text evidence="2">The sequence shown here is derived from an EMBL/GenBank/DDBJ whole genome shotgun (WGS) entry which is preliminary data.</text>
</comment>
<feature type="region of interest" description="Disordered" evidence="1">
    <location>
        <begin position="1"/>
        <end position="64"/>
    </location>
</feature>
<sequence>MASDGPSAASIPSLARSQAQERIATPPDTRRDAPTLRRLPQAEPAFDAADEDQPPASADSPEVQRAWLERVRELLDAGEIAAARASLAEFHRRYPRAELPADLRALLD</sequence>
<evidence type="ECO:0000313" key="3">
    <source>
        <dbReference type="Proteomes" id="UP000589896"/>
    </source>
</evidence>
<gene>
    <name evidence="2" type="ORF">H0E82_10205</name>
</gene>
<proteinExistence type="predicted"/>
<dbReference type="EMBL" id="JACCJZ010000017">
    <property type="protein sequence ID" value="NYZ63132.1"/>
    <property type="molecule type" value="Genomic_DNA"/>
</dbReference>
<name>A0A7Z0QQS3_9GAMM</name>